<evidence type="ECO:0000313" key="1">
    <source>
        <dbReference type="EMBL" id="GAA4572360.1"/>
    </source>
</evidence>
<organism evidence="1 2">
    <name type="scientific">Micromonospora coerulea</name>
    <dbReference type="NCBI Taxonomy" id="47856"/>
    <lineage>
        <taxon>Bacteria</taxon>
        <taxon>Bacillati</taxon>
        <taxon>Actinomycetota</taxon>
        <taxon>Actinomycetes</taxon>
        <taxon>Micromonosporales</taxon>
        <taxon>Micromonosporaceae</taxon>
        <taxon>Micromonospora</taxon>
    </lineage>
</organism>
<evidence type="ECO:0000313" key="2">
    <source>
        <dbReference type="Proteomes" id="UP001500307"/>
    </source>
</evidence>
<protein>
    <submittedName>
        <fullName evidence="1">Uncharacterized protein</fullName>
    </submittedName>
</protein>
<reference evidence="2" key="1">
    <citation type="journal article" date="2019" name="Int. J. Syst. Evol. Microbiol.">
        <title>The Global Catalogue of Microorganisms (GCM) 10K type strain sequencing project: providing services to taxonomists for standard genome sequencing and annotation.</title>
        <authorList>
            <consortium name="The Broad Institute Genomics Platform"/>
            <consortium name="The Broad Institute Genome Sequencing Center for Infectious Disease"/>
            <person name="Wu L."/>
            <person name="Ma J."/>
        </authorList>
    </citation>
    <scope>NUCLEOTIDE SEQUENCE [LARGE SCALE GENOMIC DNA]</scope>
    <source>
        <strain evidence="2">JCM 3175</strain>
    </source>
</reference>
<comment type="caution">
    <text evidence="1">The sequence shown here is derived from an EMBL/GenBank/DDBJ whole genome shotgun (WGS) entry which is preliminary data.</text>
</comment>
<dbReference type="Proteomes" id="UP001500307">
    <property type="component" value="Unassembled WGS sequence"/>
</dbReference>
<accession>A0ABP8SMW5</accession>
<dbReference type="EMBL" id="BAABGU010000018">
    <property type="protein sequence ID" value="GAA4572360.1"/>
    <property type="molecule type" value="Genomic_DNA"/>
</dbReference>
<name>A0ABP8SMW5_9ACTN</name>
<sequence length="60" mass="6188">MEKISPIGWNDALISHANGATNKIASGASTRYVTTLCCHVNRLTPFRGDLRSGAAGSGAA</sequence>
<proteinExistence type="predicted"/>
<keyword evidence="2" id="KW-1185">Reference proteome</keyword>
<gene>
    <name evidence="1" type="ORF">GCM10023176_35130</name>
</gene>